<sequence>MIKYLGLLYVLIFIVHVIFNYNAFFNSHHTFYFILDALIIFLCVTLFFLELLKSDDLLNLSKSFAVYATFGLFLWWLITTPIIFYETYNTTADWDFANLKRRVFLFANIFMYNCFVLGLIASKPQKNK</sequence>
<dbReference type="Proteomes" id="UP000627521">
    <property type="component" value="Unassembled WGS sequence"/>
</dbReference>
<keyword evidence="1" id="KW-1133">Transmembrane helix</keyword>
<evidence type="ECO:0000256" key="1">
    <source>
        <dbReference type="SAM" id="Phobius"/>
    </source>
</evidence>
<keyword evidence="1" id="KW-0472">Membrane</keyword>
<accession>A0ABR8LPK1</accession>
<feature type="transmembrane region" description="Helical" evidence="1">
    <location>
        <begin position="64"/>
        <end position="84"/>
    </location>
</feature>
<evidence type="ECO:0008006" key="4">
    <source>
        <dbReference type="Google" id="ProtNLM"/>
    </source>
</evidence>
<name>A0ABR8LPK1_9FLAO</name>
<keyword evidence="1" id="KW-0812">Transmembrane</keyword>
<protein>
    <recommendedName>
        <fullName evidence="4">Transmembrane protein</fullName>
    </recommendedName>
</protein>
<evidence type="ECO:0000313" key="3">
    <source>
        <dbReference type="Proteomes" id="UP000627521"/>
    </source>
</evidence>
<organism evidence="2 3">
    <name type="scientific">Olleya marilimosa</name>
    <dbReference type="NCBI Taxonomy" id="272164"/>
    <lineage>
        <taxon>Bacteria</taxon>
        <taxon>Pseudomonadati</taxon>
        <taxon>Bacteroidota</taxon>
        <taxon>Flavobacteriia</taxon>
        <taxon>Flavobacteriales</taxon>
        <taxon>Flavobacteriaceae</taxon>
    </lineage>
</organism>
<dbReference type="EMBL" id="JACXXH010000001">
    <property type="protein sequence ID" value="MBD3862153.1"/>
    <property type="molecule type" value="Genomic_DNA"/>
</dbReference>
<gene>
    <name evidence="2" type="ORF">IEG06_01725</name>
</gene>
<feature type="transmembrane region" description="Helical" evidence="1">
    <location>
        <begin position="7"/>
        <end position="25"/>
    </location>
</feature>
<evidence type="ECO:0000313" key="2">
    <source>
        <dbReference type="EMBL" id="MBD3862153.1"/>
    </source>
</evidence>
<feature type="transmembrane region" description="Helical" evidence="1">
    <location>
        <begin position="104"/>
        <end position="122"/>
    </location>
</feature>
<feature type="transmembrane region" description="Helical" evidence="1">
    <location>
        <begin position="31"/>
        <end position="52"/>
    </location>
</feature>
<proteinExistence type="predicted"/>
<dbReference type="RefSeq" id="WP_191100836.1">
    <property type="nucleotide sequence ID" value="NZ_JACXXH010000001.1"/>
</dbReference>
<reference evidence="2 3" key="1">
    <citation type="submission" date="2020-09" db="EMBL/GenBank/DDBJ databases">
        <title>Bacillus nautilus sp. nov., Chryseoglobus crepusculi sp. nov, and Psychrobacter noctis sp. nov., isolated from deep-sea sponges from the equatorial Atlantic.</title>
        <authorList>
            <person name="Stennett H.L."/>
            <person name="Williams S.E."/>
        </authorList>
    </citation>
    <scope>NUCLEOTIDE SEQUENCE [LARGE SCALE GENOMIC DNA]</scope>
    <source>
        <strain evidence="2 3">28M-24</strain>
    </source>
</reference>
<keyword evidence="3" id="KW-1185">Reference proteome</keyword>
<comment type="caution">
    <text evidence="2">The sequence shown here is derived from an EMBL/GenBank/DDBJ whole genome shotgun (WGS) entry which is preliminary data.</text>
</comment>